<protein>
    <submittedName>
        <fullName evidence="1">Uncharacterized protein</fullName>
    </submittedName>
</protein>
<accession>A0ABU8VBM2</accession>
<proteinExistence type="predicted"/>
<keyword evidence="2" id="KW-1185">Reference proteome</keyword>
<reference evidence="1 2" key="1">
    <citation type="submission" date="2024-03" db="EMBL/GenBank/DDBJ databases">
        <title>Novel species of the genus Variovorax.</title>
        <authorList>
            <person name="Liu Q."/>
            <person name="Xin Y.-H."/>
        </authorList>
    </citation>
    <scope>NUCLEOTIDE SEQUENCE [LARGE SCALE GENOMIC DNA]</scope>
    <source>
        <strain evidence="1 2">KACC 18899</strain>
    </source>
</reference>
<evidence type="ECO:0000313" key="1">
    <source>
        <dbReference type="EMBL" id="MEJ8810736.1"/>
    </source>
</evidence>
<sequence length="185" mass="20610">MTFKELRISGPDLAPYVLGEPIYVYDRSIQLGTFDPIHVTRAGTNVHIARFIATRFLKAGTRNIDPLVLLEVISFISERFLAVQTVSFSLRSDVASYEDGLKIASARAALLQRIGTHRVTISPQPDSATPGNFVVHGVWAYNELNLAALGQCLELEREIYRDCEASAPEAARRSLPSRLRRLLSR</sequence>
<dbReference type="EMBL" id="JBBKZU010000002">
    <property type="protein sequence ID" value="MEJ8810736.1"/>
    <property type="molecule type" value="Genomic_DNA"/>
</dbReference>
<comment type="caution">
    <text evidence="1">The sequence shown here is derived from an EMBL/GenBank/DDBJ whole genome shotgun (WGS) entry which is preliminary data.</text>
</comment>
<gene>
    <name evidence="1" type="ORF">WKW77_06630</name>
</gene>
<evidence type="ECO:0000313" key="2">
    <source>
        <dbReference type="Proteomes" id="UP001365846"/>
    </source>
</evidence>
<name>A0ABU8VBM2_9BURK</name>
<organism evidence="1 2">
    <name type="scientific">Variovorax ureilyticus</name>
    <dbReference type="NCBI Taxonomy" id="1836198"/>
    <lineage>
        <taxon>Bacteria</taxon>
        <taxon>Pseudomonadati</taxon>
        <taxon>Pseudomonadota</taxon>
        <taxon>Betaproteobacteria</taxon>
        <taxon>Burkholderiales</taxon>
        <taxon>Comamonadaceae</taxon>
        <taxon>Variovorax</taxon>
    </lineage>
</organism>
<dbReference type="RefSeq" id="WP_340356047.1">
    <property type="nucleotide sequence ID" value="NZ_JBBKZU010000002.1"/>
</dbReference>
<dbReference type="Proteomes" id="UP001365846">
    <property type="component" value="Unassembled WGS sequence"/>
</dbReference>